<evidence type="ECO:0000259" key="1">
    <source>
        <dbReference type="Pfam" id="PF07883"/>
    </source>
</evidence>
<dbReference type="InterPro" id="IPR011051">
    <property type="entry name" value="RmlC_Cupin_sf"/>
</dbReference>
<feature type="domain" description="Cupin type-2" evidence="1">
    <location>
        <begin position="36"/>
        <end position="102"/>
    </location>
</feature>
<dbReference type="Pfam" id="PF07883">
    <property type="entry name" value="Cupin_2"/>
    <property type="match status" value="1"/>
</dbReference>
<name>A0A833LZ48_9LEPT</name>
<comment type="caution">
    <text evidence="2">The sequence shown here is derived from an EMBL/GenBank/DDBJ whole genome shotgun (WGS) entry which is preliminary data.</text>
</comment>
<organism evidence="2 3">
    <name type="scientific">Leptonema illini</name>
    <dbReference type="NCBI Taxonomy" id="183"/>
    <lineage>
        <taxon>Bacteria</taxon>
        <taxon>Pseudomonadati</taxon>
        <taxon>Spirochaetota</taxon>
        <taxon>Spirochaetia</taxon>
        <taxon>Leptospirales</taxon>
        <taxon>Leptospiraceae</taxon>
        <taxon>Leptonema</taxon>
    </lineage>
</organism>
<accession>A0A833LZ48</accession>
<dbReference type="AlphaFoldDB" id="A0A833LZ48"/>
<reference evidence="2 3" key="1">
    <citation type="submission" date="2019-10" db="EMBL/GenBank/DDBJ databases">
        <title>Extracellular Electron Transfer in a Candidatus Methanoperedens spp. Enrichment Culture.</title>
        <authorList>
            <person name="Berger S."/>
            <person name="Rangel Shaw D."/>
            <person name="Berben T."/>
            <person name="In 'T Zandt M."/>
            <person name="Frank J."/>
            <person name="Reimann J."/>
            <person name="Jetten M.S.M."/>
            <person name="Welte C.U."/>
        </authorList>
    </citation>
    <scope>NUCLEOTIDE SEQUENCE [LARGE SCALE GENOMIC DNA]</scope>
    <source>
        <strain evidence="2">SB12</strain>
    </source>
</reference>
<dbReference type="Gene3D" id="2.60.120.10">
    <property type="entry name" value="Jelly Rolls"/>
    <property type="match status" value="1"/>
</dbReference>
<evidence type="ECO:0000313" key="2">
    <source>
        <dbReference type="EMBL" id="KAB2933194.1"/>
    </source>
</evidence>
<dbReference type="InterPro" id="IPR013096">
    <property type="entry name" value="Cupin_2"/>
</dbReference>
<dbReference type="Proteomes" id="UP000460298">
    <property type="component" value="Unassembled WGS sequence"/>
</dbReference>
<evidence type="ECO:0000313" key="3">
    <source>
        <dbReference type="Proteomes" id="UP000460298"/>
    </source>
</evidence>
<dbReference type="SUPFAM" id="SSF51182">
    <property type="entry name" value="RmlC-like cupins"/>
    <property type="match status" value="1"/>
</dbReference>
<sequence length="124" mass="12947">MPVITRPALPTHELAGARFTSLATPTSGATSTSVWEVEISPGTPARPHRLTAEEVFVILSGTARVCIADTETTAMPGDCIVVPVDTDFSISVIGTESLRAICCLPVGGQAVLPDGQTFIPPWAM</sequence>
<proteinExistence type="predicted"/>
<gene>
    <name evidence="2" type="ORF">F9K24_07560</name>
</gene>
<dbReference type="InterPro" id="IPR014710">
    <property type="entry name" value="RmlC-like_jellyroll"/>
</dbReference>
<protein>
    <submittedName>
        <fullName evidence="2">Cupin domain-containing protein</fullName>
    </submittedName>
</protein>
<dbReference type="EMBL" id="WBUI01000006">
    <property type="protein sequence ID" value="KAB2933194.1"/>
    <property type="molecule type" value="Genomic_DNA"/>
</dbReference>